<evidence type="ECO:0000313" key="5">
    <source>
        <dbReference type="EMBL" id="BAQ08239.1"/>
    </source>
</evidence>
<reference evidence="5" key="1">
    <citation type="submission" date="2014-04" db="EMBL/GenBank/DDBJ databases">
        <title>An assemblage of novel putative closterovirus variants from American persimmon.</title>
        <authorList>
            <person name="Ito T."/>
            <person name="Sato A."/>
            <person name="Suzaki K."/>
        </authorList>
    </citation>
    <scope>NUCLEOTIDE SEQUENCE</scope>
    <source>
        <strain evidence="5">Variant 4</strain>
    </source>
</reference>
<evidence type="ECO:0000256" key="4">
    <source>
        <dbReference type="SAM" id="MobiDB-lite"/>
    </source>
</evidence>
<dbReference type="Pfam" id="PF01785">
    <property type="entry name" value="Closter_coat"/>
    <property type="match status" value="1"/>
</dbReference>
<protein>
    <submittedName>
        <fullName evidence="5">Putative coat protein</fullName>
    </submittedName>
</protein>
<dbReference type="GO" id="GO:0019028">
    <property type="term" value="C:viral capsid"/>
    <property type="evidence" value="ECO:0007669"/>
    <property type="project" value="UniProtKB-KW"/>
</dbReference>
<organism evidence="5">
    <name type="scientific">Persimmon virus B</name>
    <dbReference type="NCBI Taxonomy" id="1493829"/>
    <lineage>
        <taxon>Viruses</taxon>
        <taxon>Riboviria</taxon>
        <taxon>Orthornavirae</taxon>
        <taxon>Kitrinoviricota</taxon>
        <taxon>Alsuviricetes</taxon>
        <taxon>Martellivirales</taxon>
        <taxon>Closteroviridae</taxon>
        <taxon>Olivavirus</taxon>
        <taxon>Olivavirus betadiospyri</taxon>
    </lineage>
</organism>
<keyword evidence="3" id="KW-0946">Virion</keyword>
<evidence type="ECO:0000256" key="1">
    <source>
        <dbReference type="ARBA" id="ARBA00004328"/>
    </source>
</evidence>
<dbReference type="EMBL" id="AB923927">
    <property type="protein sequence ID" value="BAQ08239.1"/>
    <property type="molecule type" value="Genomic_RNA"/>
</dbReference>
<accession>A0A0A8JBV6</accession>
<name>A0A0A8JBV6_9CLOS</name>
<comment type="subcellular location">
    <subcellularLocation>
        <location evidence="1">Virion</location>
    </subcellularLocation>
</comment>
<sequence>MSNDGKTEPKTTQTATAGRGRKDKDKKSRDHSVVRVTKAADGSEAVTYDVAGTKLNIDSLLDVTQEAFSVASEDTDSVKSMSDHQREVVDAFLRRAVGEKYPQLNLTDDANWASAFIQILARFAKRQSVVPKVFFPHDSFVIRVGSGENRKEQKVEDEVLFKAILDATSVYKYNNGVRRYLRCYSKLWLELITKTPKDDGPGVNESLAAKFGIPTEYDLLTPDWVEPDGSFTDDQREAWRIKVNTANLSKSKGAERSKIVSTLQISGTY</sequence>
<feature type="compositionally biased region" description="Basic and acidic residues" evidence="4">
    <location>
        <begin position="20"/>
        <end position="33"/>
    </location>
</feature>
<feature type="region of interest" description="Disordered" evidence="4">
    <location>
        <begin position="1"/>
        <end position="34"/>
    </location>
</feature>
<dbReference type="InterPro" id="IPR002679">
    <property type="entry name" value="Closter_coat"/>
</dbReference>
<keyword evidence="2 5" id="KW-0167">Capsid protein</keyword>
<evidence type="ECO:0000256" key="2">
    <source>
        <dbReference type="ARBA" id="ARBA00022561"/>
    </source>
</evidence>
<gene>
    <name evidence="5" type="primary">CP</name>
</gene>
<evidence type="ECO:0000256" key="3">
    <source>
        <dbReference type="ARBA" id="ARBA00022844"/>
    </source>
</evidence>
<proteinExistence type="predicted"/>